<keyword evidence="2" id="KW-0472">Membrane</keyword>
<gene>
    <name evidence="3" type="ORF">PDIGIT_LOCUS10999</name>
</gene>
<keyword evidence="2" id="KW-0812">Transmembrane</keyword>
<dbReference type="Proteomes" id="UP001152607">
    <property type="component" value="Unassembled WGS sequence"/>
</dbReference>
<organism evidence="3 4">
    <name type="scientific">Periconia digitata</name>
    <dbReference type="NCBI Taxonomy" id="1303443"/>
    <lineage>
        <taxon>Eukaryota</taxon>
        <taxon>Fungi</taxon>
        <taxon>Dikarya</taxon>
        <taxon>Ascomycota</taxon>
        <taxon>Pezizomycotina</taxon>
        <taxon>Dothideomycetes</taxon>
        <taxon>Pleosporomycetidae</taxon>
        <taxon>Pleosporales</taxon>
        <taxon>Massarineae</taxon>
        <taxon>Periconiaceae</taxon>
        <taxon>Periconia</taxon>
    </lineage>
</organism>
<keyword evidence="4" id="KW-1185">Reference proteome</keyword>
<evidence type="ECO:0000313" key="4">
    <source>
        <dbReference type="Proteomes" id="UP001152607"/>
    </source>
</evidence>
<sequence length="110" mass="12156">MPPPAPIPRSSHIDHLPRFERIKTRKPTLSQTPTADSNMQIKYLITLALGVLMLFGLNLTGGLLLHLSNFTVSIQPGPAIAIRFSGDVKLIWIPRNNGNDQQRNGEPEGH</sequence>
<feature type="region of interest" description="Disordered" evidence="1">
    <location>
        <begin position="1"/>
        <end position="34"/>
    </location>
</feature>
<evidence type="ECO:0000313" key="3">
    <source>
        <dbReference type="EMBL" id="CAI6337881.1"/>
    </source>
</evidence>
<feature type="compositionally biased region" description="Basic and acidic residues" evidence="1">
    <location>
        <begin position="11"/>
        <end position="22"/>
    </location>
</feature>
<dbReference type="AlphaFoldDB" id="A0A9W4XU99"/>
<reference evidence="3" key="1">
    <citation type="submission" date="2023-01" db="EMBL/GenBank/DDBJ databases">
        <authorList>
            <person name="Van Ghelder C."/>
            <person name="Rancurel C."/>
        </authorList>
    </citation>
    <scope>NUCLEOTIDE SEQUENCE</scope>
    <source>
        <strain evidence="3">CNCM I-4278</strain>
    </source>
</reference>
<dbReference type="EMBL" id="CAOQHR010000007">
    <property type="protein sequence ID" value="CAI6337881.1"/>
    <property type="molecule type" value="Genomic_DNA"/>
</dbReference>
<accession>A0A9W4XU99</accession>
<comment type="caution">
    <text evidence="3">The sequence shown here is derived from an EMBL/GenBank/DDBJ whole genome shotgun (WGS) entry which is preliminary data.</text>
</comment>
<proteinExistence type="predicted"/>
<feature type="transmembrane region" description="Helical" evidence="2">
    <location>
        <begin position="43"/>
        <end position="65"/>
    </location>
</feature>
<evidence type="ECO:0000256" key="1">
    <source>
        <dbReference type="SAM" id="MobiDB-lite"/>
    </source>
</evidence>
<protein>
    <submittedName>
        <fullName evidence="3">Uncharacterized protein</fullName>
    </submittedName>
</protein>
<name>A0A9W4XU99_9PLEO</name>
<keyword evidence="2" id="KW-1133">Transmembrane helix</keyword>
<evidence type="ECO:0000256" key="2">
    <source>
        <dbReference type="SAM" id="Phobius"/>
    </source>
</evidence>